<gene>
    <name evidence="2" type="ORF">ACFOZ7_07140</name>
</gene>
<dbReference type="EMBL" id="JBHSDJ010000016">
    <property type="protein sequence ID" value="MFC4246773.1"/>
    <property type="molecule type" value="Genomic_DNA"/>
</dbReference>
<dbReference type="InterPro" id="IPR015168">
    <property type="entry name" value="SsuA/THI5"/>
</dbReference>
<evidence type="ECO:0000313" key="3">
    <source>
        <dbReference type="Proteomes" id="UP001595821"/>
    </source>
</evidence>
<proteinExistence type="predicted"/>
<organism evidence="2 3">
    <name type="scientific">Natribaculum luteum</name>
    <dbReference type="NCBI Taxonomy" id="1586232"/>
    <lineage>
        <taxon>Archaea</taxon>
        <taxon>Methanobacteriati</taxon>
        <taxon>Methanobacteriota</taxon>
        <taxon>Stenosarchaea group</taxon>
        <taxon>Halobacteria</taxon>
        <taxon>Halobacteriales</taxon>
        <taxon>Natrialbaceae</taxon>
        <taxon>Natribaculum</taxon>
    </lineage>
</organism>
<dbReference type="Proteomes" id="UP001595821">
    <property type="component" value="Unassembled WGS sequence"/>
</dbReference>
<comment type="caution">
    <text evidence="2">The sequence shown here is derived from an EMBL/GenBank/DDBJ whole genome shotgun (WGS) entry which is preliminary data.</text>
</comment>
<dbReference type="SUPFAM" id="SSF53850">
    <property type="entry name" value="Periplasmic binding protein-like II"/>
    <property type="match status" value="1"/>
</dbReference>
<accession>A0ABD5NXJ0</accession>
<dbReference type="AlphaFoldDB" id="A0ABD5NXJ0"/>
<feature type="domain" description="SsuA/THI5-like" evidence="1">
    <location>
        <begin position="22"/>
        <end position="167"/>
    </location>
</feature>
<protein>
    <submittedName>
        <fullName evidence="2">ABC transporter substrate-binding protein</fullName>
    </submittedName>
</protein>
<sequence length="298" mass="33792">MTENASLRLFHLPFSFVLPQRVAAERGYFEAEGLEVDLVERDRRSVEVKYIPAEETLTGDYEVDIYPVCKWESLRRTWRMDDGRVVANGTFADQPYTVFTHPETSIESPADLADVPVAVNRRTGQEYTAMRALEEHVDPEEVRLVHYGMPTDRLRALRDGEVDAVTLLDPQSTLAESLGFQPILEFENHVGIVGGDDVDRDVLESYVAAYTRAARDVNENPEAFREEYLEMLEKDLEVAPDLFEDVDVAKLRERVTVPRYEVPEPADRDDLGAQLEWMKDRGLIDGEADLDAIVASLG</sequence>
<evidence type="ECO:0000259" key="1">
    <source>
        <dbReference type="Pfam" id="PF09084"/>
    </source>
</evidence>
<name>A0ABD5NXJ0_9EURY</name>
<evidence type="ECO:0000313" key="2">
    <source>
        <dbReference type="EMBL" id="MFC4246773.1"/>
    </source>
</evidence>
<reference evidence="2 3" key="1">
    <citation type="journal article" date="2014" name="Int. J. Syst. Evol. Microbiol.">
        <title>Complete genome sequence of Corynebacterium casei LMG S-19264T (=DSM 44701T), isolated from a smear-ripened cheese.</title>
        <authorList>
            <consortium name="US DOE Joint Genome Institute (JGI-PGF)"/>
            <person name="Walter F."/>
            <person name="Albersmeier A."/>
            <person name="Kalinowski J."/>
            <person name="Ruckert C."/>
        </authorList>
    </citation>
    <scope>NUCLEOTIDE SEQUENCE [LARGE SCALE GENOMIC DNA]</scope>
    <source>
        <strain evidence="2 3">IBRC-M 10912</strain>
    </source>
</reference>
<dbReference type="PANTHER" id="PTHR30024">
    <property type="entry name" value="ALIPHATIC SULFONATES-BINDING PROTEIN-RELATED"/>
    <property type="match status" value="1"/>
</dbReference>
<dbReference type="Gene3D" id="3.40.190.10">
    <property type="entry name" value="Periplasmic binding protein-like II"/>
    <property type="match status" value="2"/>
</dbReference>
<dbReference type="RefSeq" id="WP_246966368.1">
    <property type="nucleotide sequence ID" value="NZ_CP095397.1"/>
</dbReference>
<dbReference type="GeneID" id="71854281"/>
<dbReference type="Pfam" id="PF09084">
    <property type="entry name" value="NMT1"/>
    <property type="match status" value="1"/>
</dbReference>